<organism evidence="3">
    <name type="scientific">Selaginella kraussiana</name>
    <dbReference type="NCBI Taxonomy" id="81964"/>
    <lineage>
        <taxon>Eukaryota</taxon>
        <taxon>Viridiplantae</taxon>
        <taxon>Streptophyta</taxon>
        <taxon>Embryophyta</taxon>
        <taxon>Tracheophyta</taxon>
        <taxon>Lycopodiopsida</taxon>
        <taxon>Selaginellales</taxon>
        <taxon>Selaginellaceae</taxon>
        <taxon>Selaginella</taxon>
    </lineage>
</organism>
<evidence type="ECO:0000313" key="3">
    <source>
        <dbReference type="EMBL" id="AZU95779.1"/>
    </source>
</evidence>
<feature type="compositionally biased region" description="Polar residues" evidence="1">
    <location>
        <begin position="471"/>
        <end position="480"/>
    </location>
</feature>
<feature type="region of interest" description="Disordered" evidence="1">
    <location>
        <begin position="900"/>
        <end position="919"/>
    </location>
</feature>
<feature type="region of interest" description="Disordered" evidence="1">
    <location>
        <begin position="1221"/>
        <end position="1242"/>
    </location>
</feature>
<evidence type="ECO:0000256" key="1">
    <source>
        <dbReference type="SAM" id="MobiDB-lite"/>
    </source>
</evidence>
<accession>A0A3Q9R202</accession>
<keyword evidence="3" id="KW-0934">Plastid</keyword>
<dbReference type="InterPro" id="IPR008896">
    <property type="entry name" value="TIC214"/>
</dbReference>
<reference evidence="3" key="1">
    <citation type="journal article" date="2018" name="New Phytol.">
        <title>Lycophyte plastid genomics: extreme variation in GC, gene and intron content and multiple inversions between a direct and inverted orientation of the rRNA repeat.</title>
        <authorList>
            <person name="Mower J.P."/>
            <person name="Ma P.F."/>
            <person name="Grewe F."/>
            <person name="Taylor A."/>
            <person name="Michael T.P."/>
            <person name="VanBuren R."/>
            <person name="Qiu Y.L."/>
        </authorList>
    </citation>
    <scope>NUCLEOTIDE SEQUENCE</scope>
</reference>
<keyword evidence="2" id="KW-0812">Transmembrane</keyword>
<dbReference type="EMBL" id="MH549643">
    <property type="protein sequence ID" value="AZU95779.1"/>
    <property type="molecule type" value="Genomic_DNA"/>
</dbReference>
<dbReference type="RefSeq" id="YP_009555662.1">
    <property type="nucleotide sequence ID" value="NC_040926.1"/>
</dbReference>
<dbReference type="GO" id="GO:0016020">
    <property type="term" value="C:membrane"/>
    <property type="evidence" value="ECO:0007669"/>
    <property type="project" value="InterPro"/>
</dbReference>
<feature type="region of interest" description="Disordered" evidence="1">
    <location>
        <begin position="471"/>
        <end position="490"/>
    </location>
</feature>
<protein>
    <submittedName>
        <fullName evidence="3">Hypothetical chloroplast RF1</fullName>
    </submittedName>
</protein>
<gene>
    <name evidence="3" type="primary">ycf1</name>
</gene>
<name>A0A3Q9R202_9TRAC</name>
<sequence>MQKRILLLRISRAPMTLVINVSSPLIPFGLYCGFALALPTGLHNLFLMVTEGSPINFGGVISGSTVIGSLVGQIVLILSVYYPRLYVALMKPHAITLLILPCILFHWRRLSLRLRSGEEIQFSATASPHIAMIRARGAAHSESTITFLGSAPVGVRRSILLDILHLSLFHYAFVLSPAPARLVNIIAYRYSNQFLFIVSSLCGWLGGSFSLGYLAEQVPASENKREGHGPTRQPGIRHLICRVPSILVMAFCLLYLGRAPLPLPSLRETHRKLQPDGSIQEFSWLEEWPTGIFDYSRGTRPFRYVTDCYESEGPVKKELFQHYFHSSGVDGKPKLYLAYPPSLSIFGNSLDGYLNIILPLHSAPRGNLFAERELASIGGLKEYYLNNELTDRLGSLVRWNSLARVADNENGLYARGRSAFAKIYDPYLSKELRGIISGLRTTWISTPTAALGRVPPDYLSGELPDYYPRNASTSRQNTRQRGGPPLNWGDVTTRNYHSSMVAESLRIQYDSNTSIESIWEQMPQCVSNLASDTVLGPLGTIRSMRVRNVSYVVNDRTGISRILKRPVPQPDYRRNLVIGSMRARRRKTLAWEPSQYRTDSTFSLRILESSDSLQYLPGMAESAEYFAARCPTEMGRLKYFAFSDHVGVTEANRIATAKGWDFSTAHWVRGLLLISQSYSRRNVVLPLLIAAKNICCLVALQTAEWREDWDELDKEIYVGCNYDGGEISTRGLPPHWHREGIQIKIVNPFRLKRRRQQDIVTGRLVSRNDGTRIGRLAGSTQNVSEVPYPPGGAESYGYSDPGEIGYGFLTVMGYQTELPFGNRKPGPNYPFWRLLLMDAGVRWKDNIKGIKQFIKNRLRGYIPELRTEHRREPLLHTGTGELDSTHIVSSYTEPIEVDHFETNSSTDSPSPSSTRAGRLYNSGVVYQRPQSGPEQGLTTDDKPTSTTNKAICCLRAQRIKVETYLSKAMPRSANRIILTCCPFSTRWLNVQLIKLFARLITKLAIYLPNARSHIAYLFFQKKDCTATGEFSPAQAQHHVGLVSGAYASYGAWQLVNIMNNDLSPDSQELGPIPGHGTIDKGRQSLGPIPGHGTFYPGQKPRGTKGSDWYSKSSSSSRRCETTPGKRIWWYRIAPWGWNTMDVWHPMTPGSCSLAADPRDNPKSMGIEEENGYASTVSDLADAAWLGKIAKRYESSLPAQNYLELASAGVPVFGGPWEGELTPPDARAPTGDRDGFVYRDGSGGRRSKDLTHAWDAAADSNLRLWLYTRAIKRFQTLEMPVLKAMLRTLESMTPDIMPSLGGRAPAGCQGSLYHWSERELWEDRINRWDLNEQVATVMIKIRDAANALRASSTVLSGSVYTQGLTSHQMEPLYEDASKSIALLLHYSQPNNTNGILEKSEHHLVEGAADWLMTRKMLSVLLSLRTRFKVILRLIPNAGSVLRCLATPGIAEELIYYSSYISDFLLPRRRAELRILESMMTLRGPADDDEWGTDAIGGGRDIARAGSDEPCREDTFPWEDTFIITRNTQLDTGSGTRTIRSILWPGCRLEDLSCMNRFQIDTNDGSRFATLRVCPYPLAGIFMGSNWGLWMLRAFRRLSAIRE</sequence>
<evidence type="ECO:0000256" key="2">
    <source>
        <dbReference type="SAM" id="Phobius"/>
    </source>
</evidence>
<dbReference type="PANTHER" id="PTHR33163:SF40">
    <property type="entry name" value="PROTEIN TIC 214"/>
    <property type="match status" value="1"/>
</dbReference>
<feature type="compositionally biased region" description="Basic and acidic residues" evidence="1">
    <location>
        <begin position="1229"/>
        <end position="1242"/>
    </location>
</feature>
<feature type="transmembrane region" description="Helical" evidence="2">
    <location>
        <begin position="59"/>
        <end position="82"/>
    </location>
</feature>
<feature type="compositionally biased region" description="Low complexity" evidence="1">
    <location>
        <begin position="904"/>
        <end position="914"/>
    </location>
</feature>
<feature type="transmembrane region" description="Helical" evidence="2">
    <location>
        <begin position="25"/>
        <end position="47"/>
    </location>
</feature>
<keyword evidence="2" id="KW-0472">Membrane</keyword>
<dbReference type="Pfam" id="PF05758">
    <property type="entry name" value="Ycf1"/>
    <property type="match status" value="3"/>
</dbReference>
<feature type="transmembrane region" description="Helical" evidence="2">
    <location>
        <begin position="88"/>
        <end position="107"/>
    </location>
</feature>
<dbReference type="PANTHER" id="PTHR33163">
    <property type="entry name" value="PROTEIN TIC 214-RELATED"/>
    <property type="match status" value="1"/>
</dbReference>
<proteinExistence type="predicted"/>
<dbReference type="GeneID" id="39109968"/>
<feature type="region of interest" description="Disordered" evidence="1">
    <location>
        <begin position="1089"/>
        <end position="1117"/>
    </location>
</feature>
<keyword evidence="2" id="KW-1133">Transmembrane helix</keyword>
<geneLocation type="plastid" evidence="3"/>